<evidence type="ECO:0000256" key="2">
    <source>
        <dbReference type="ARBA" id="ARBA00009881"/>
    </source>
</evidence>
<evidence type="ECO:0000256" key="1">
    <source>
        <dbReference type="ARBA" id="ARBA00001917"/>
    </source>
</evidence>
<comment type="caution">
    <text evidence="10">The sequence shown here is derived from an EMBL/GenBank/DDBJ whole genome shotgun (WGS) entry which is preliminary data.</text>
</comment>
<comment type="similarity">
    <text evidence="2">Belongs to the nitronate monooxygenase family. NMO class I subfamily.</text>
</comment>
<dbReference type="EMBL" id="JAVDRD010000006">
    <property type="protein sequence ID" value="MDR6511624.1"/>
    <property type="molecule type" value="Genomic_DNA"/>
</dbReference>
<evidence type="ECO:0000256" key="3">
    <source>
        <dbReference type="ARBA" id="ARBA00022575"/>
    </source>
</evidence>
<evidence type="ECO:0000256" key="4">
    <source>
        <dbReference type="ARBA" id="ARBA00022630"/>
    </source>
</evidence>
<protein>
    <recommendedName>
        <fullName evidence="8">Propionate 3-nitronate monooxygenase</fullName>
    </recommendedName>
</protein>
<evidence type="ECO:0000256" key="6">
    <source>
        <dbReference type="ARBA" id="ARBA00023002"/>
    </source>
</evidence>
<reference evidence="10 11" key="1">
    <citation type="submission" date="2023-07" db="EMBL/GenBank/DDBJ databases">
        <title>Sorghum-associated microbial communities from plants grown in Nebraska, USA.</title>
        <authorList>
            <person name="Schachtman D."/>
        </authorList>
    </citation>
    <scope>NUCLEOTIDE SEQUENCE [LARGE SCALE GENOMIC DNA]</scope>
    <source>
        <strain evidence="10 11">DS1027</strain>
    </source>
</reference>
<keyword evidence="5" id="KW-0288">FMN</keyword>
<comment type="cofactor">
    <cofactor evidence="1">
        <name>FMN</name>
        <dbReference type="ChEBI" id="CHEBI:58210"/>
    </cofactor>
</comment>
<keyword evidence="6 10" id="KW-0560">Oxidoreductase</keyword>
<dbReference type="PANTHER" id="PTHR42747:SF3">
    <property type="entry name" value="NITRONATE MONOOXYGENASE-RELATED"/>
    <property type="match status" value="1"/>
</dbReference>
<dbReference type="Pfam" id="PF03060">
    <property type="entry name" value="NMO"/>
    <property type="match status" value="1"/>
</dbReference>
<name>A0ABU1MN25_9SPHN</name>
<sequence>MQPVAGRDAATHLWQRLGLRIPLIQAPMAGVSTPALAAAVSDAGGLGSIAVGATDAPGARTMIAALRAATGAAFNVNVFVHATPRVDTVREAAWCTALAPQFAAFGVQPPEELATIYRSFADDAAMQALLVELAPPMVSFHFGLPAGDVLAALRGAGCVLAATATNVAEARAIADAGLDLIIAQGWEAGGHRGMFDPAAPDARLPTRDLVRAVRRETVLPVVAAGGIMTGQGMRAAIADGAMAAQLGTAFVACPESAARPGYRAALLAATQTVMTSAISGRPARCLANRFTALGNLPPVPDYPRAYAAGKALDAAAQAHGEDGFGAQWAGSGVTQARAMPAADLVAQLLREMAQA</sequence>
<dbReference type="RefSeq" id="WP_169049190.1">
    <property type="nucleotide sequence ID" value="NZ_JAVDRD010000006.1"/>
</dbReference>
<dbReference type="Gene3D" id="3.20.20.70">
    <property type="entry name" value="Aldolase class I"/>
    <property type="match status" value="1"/>
</dbReference>
<dbReference type="Proteomes" id="UP001184150">
    <property type="component" value="Unassembled WGS sequence"/>
</dbReference>
<keyword evidence="4" id="KW-0285">Flavoprotein</keyword>
<evidence type="ECO:0000313" key="11">
    <source>
        <dbReference type="Proteomes" id="UP001184150"/>
    </source>
</evidence>
<keyword evidence="3" id="KW-0216">Detoxification</keyword>
<organism evidence="10 11">
    <name type="scientific">Novosphingobium capsulatum</name>
    <dbReference type="NCBI Taxonomy" id="13688"/>
    <lineage>
        <taxon>Bacteria</taxon>
        <taxon>Pseudomonadati</taxon>
        <taxon>Pseudomonadota</taxon>
        <taxon>Alphaproteobacteria</taxon>
        <taxon>Sphingomonadales</taxon>
        <taxon>Sphingomonadaceae</taxon>
        <taxon>Novosphingobium</taxon>
    </lineage>
</organism>
<evidence type="ECO:0000256" key="7">
    <source>
        <dbReference type="ARBA" id="ARBA00023033"/>
    </source>
</evidence>
<evidence type="ECO:0000313" key="10">
    <source>
        <dbReference type="EMBL" id="MDR6511624.1"/>
    </source>
</evidence>
<dbReference type="PANTHER" id="PTHR42747">
    <property type="entry name" value="NITRONATE MONOOXYGENASE-RELATED"/>
    <property type="match status" value="1"/>
</dbReference>
<dbReference type="SUPFAM" id="SSF51412">
    <property type="entry name" value="Inosine monophosphate dehydrogenase (IMPDH)"/>
    <property type="match status" value="1"/>
</dbReference>
<dbReference type="GO" id="GO:0018580">
    <property type="term" value="F:nitronate monooxygenase activity"/>
    <property type="evidence" value="ECO:0007669"/>
    <property type="project" value="UniProtKB-EC"/>
</dbReference>
<gene>
    <name evidence="10" type="ORF">J2792_002500</name>
</gene>
<comment type="catalytic activity">
    <reaction evidence="9">
        <text>3 propionate 3-nitronate + 3 O2 + H2O = 3 3-oxopropanoate + 2 nitrate + nitrite + H2O2 + 3 H(+)</text>
        <dbReference type="Rhea" id="RHEA:57332"/>
        <dbReference type="ChEBI" id="CHEBI:15377"/>
        <dbReference type="ChEBI" id="CHEBI:15378"/>
        <dbReference type="ChEBI" id="CHEBI:15379"/>
        <dbReference type="ChEBI" id="CHEBI:16240"/>
        <dbReference type="ChEBI" id="CHEBI:16301"/>
        <dbReference type="ChEBI" id="CHEBI:17632"/>
        <dbReference type="ChEBI" id="CHEBI:33190"/>
        <dbReference type="ChEBI" id="CHEBI:136067"/>
    </reaction>
</comment>
<dbReference type="CDD" id="cd04730">
    <property type="entry name" value="NPD_like"/>
    <property type="match status" value="1"/>
</dbReference>
<dbReference type="InterPro" id="IPR004136">
    <property type="entry name" value="NMO"/>
</dbReference>
<evidence type="ECO:0000256" key="9">
    <source>
        <dbReference type="ARBA" id="ARBA00049401"/>
    </source>
</evidence>
<dbReference type="InterPro" id="IPR013785">
    <property type="entry name" value="Aldolase_TIM"/>
</dbReference>
<evidence type="ECO:0000256" key="8">
    <source>
        <dbReference type="ARBA" id="ARBA00031155"/>
    </source>
</evidence>
<accession>A0ABU1MN25</accession>
<proteinExistence type="inferred from homology"/>
<evidence type="ECO:0000256" key="5">
    <source>
        <dbReference type="ARBA" id="ARBA00022643"/>
    </source>
</evidence>
<keyword evidence="11" id="KW-1185">Reference proteome</keyword>
<keyword evidence="7 10" id="KW-0503">Monooxygenase</keyword>